<dbReference type="AlphaFoldDB" id="A0A542ZI13"/>
<dbReference type="InterPro" id="IPR036388">
    <property type="entry name" value="WH-like_DNA-bd_sf"/>
</dbReference>
<keyword evidence="2" id="KW-0067">ATP-binding</keyword>
<dbReference type="RefSeq" id="WP_141787926.1">
    <property type="nucleotide sequence ID" value="NZ_BAAAKX010000005.1"/>
</dbReference>
<evidence type="ECO:0000313" key="6">
    <source>
        <dbReference type="Proteomes" id="UP000319514"/>
    </source>
</evidence>
<accession>A0A542ZI13</accession>
<name>A0A542ZI13_9MICO</name>
<dbReference type="Pfam" id="PF13191">
    <property type="entry name" value="AAA_16"/>
    <property type="match status" value="1"/>
</dbReference>
<dbReference type="SUPFAM" id="SSF52540">
    <property type="entry name" value="P-loop containing nucleoside triphosphate hydrolases"/>
    <property type="match status" value="1"/>
</dbReference>
<organism evidence="5 6">
    <name type="scientific">Oryzihumus leptocrescens</name>
    <dbReference type="NCBI Taxonomy" id="297536"/>
    <lineage>
        <taxon>Bacteria</taxon>
        <taxon>Bacillati</taxon>
        <taxon>Actinomycetota</taxon>
        <taxon>Actinomycetes</taxon>
        <taxon>Micrococcales</taxon>
        <taxon>Intrasporangiaceae</taxon>
        <taxon>Oryzihumus</taxon>
    </lineage>
</organism>
<evidence type="ECO:0000259" key="4">
    <source>
        <dbReference type="PROSITE" id="PS50043"/>
    </source>
</evidence>
<evidence type="ECO:0000256" key="2">
    <source>
        <dbReference type="ARBA" id="ARBA00022840"/>
    </source>
</evidence>
<gene>
    <name evidence="5" type="ORF">FB474_1349</name>
</gene>
<dbReference type="CDD" id="cd06170">
    <property type="entry name" value="LuxR_C_like"/>
    <property type="match status" value="1"/>
</dbReference>
<feature type="region of interest" description="Disordered" evidence="3">
    <location>
        <begin position="669"/>
        <end position="689"/>
    </location>
</feature>
<reference evidence="5 6" key="1">
    <citation type="submission" date="2019-06" db="EMBL/GenBank/DDBJ databases">
        <title>Sequencing the genomes of 1000 actinobacteria strains.</title>
        <authorList>
            <person name="Klenk H.-P."/>
        </authorList>
    </citation>
    <scope>NUCLEOTIDE SEQUENCE [LARGE SCALE GENOMIC DNA]</scope>
    <source>
        <strain evidence="5 6">DSM 18082</strain>
    </source>
</reference>
<dbReference type="GO" id="GO:0003677">
    <property type="term" value="F:DNA binding"/>
    <property type="evidence" value="ECO:0007669"/>
    <property type="project" value="InterPro"/>
</dbReference>
<proteinExistence type="predicted"/>
<dbReference type="PROSITE" id="PS00622">
    <property type="entry name" value="HTH_LUXR_1"/>
    <property type="match status" value="1"/>
</dbReference>
<feature type="region of interest" description="Disordered" evidence="3">
    <location>
        <begin position="730"/>
        <end position="753"/>
    </location>
</feature>
<dbReference type="PROSITE" id="PS50043">
    <property type="entry name" value="HTH_LUXR_2"/>
    <property type="match status" value="1"/>
</dbReference>
<dbReference type="GO" id="GO:0004016">
    <property type="term" value="F:adenylate cyclase activity"/>
    <property type="evidence" value="ECO:0007669"/>
    <property type="project" value="TreeGrafter"/>
</dbReference>
<dbReference type="GO" id="GO:0006355">
    <property type="term" value="P:regulation of DNA-templated transcription"/>
    <property type="evidence" value="ECO:0007669"/>
    <property type="project" value="InterPro"/>
</dbReference>
<comment type="caution">
    <text evidence="5">The sequence shown here is derived from an EMBL/GenBank/DDBJ whole genome shotgun (WGS) entry which is preliminary data.</text>
</comment>
<dbReference type="SUPFAM" id="SSF46894">
    <property type="entry name" value="C-terminal effector domain of the bipartite response regulators"/>
    <property type="match status" value="1"/>
</dbReference>
<protein>
    <submittedName>
        <fullName evidence="5">Regulatory LuxR family protein</fullName>
    </submittedName>
</protein>
<dbReference type="PANTHER" id="PTHR16305:SF35">
    <property type="entry name" value="TRANSCRIPTIONAL ACTIVATOR DOMAIN"/>
    <property type="match status" value="1"/>
</dbReference>
<dbReference type="GO" id="GO:0005737">
    <property type="term" value="C:cytoplasm"/>
    <property type="evidence" value="ECO:0007669"/>
    <property type="project" value="TreeGrafter"/>
</dbReference>
<dbReference type="EMBL" id="VFOQ01000001">
    <property type="protein sequence ID" value="TQL59974.1"/>
    <property type="molecule type" value="Genomic_DNA"/>
</dbReference>
<dbReference type="OrthoDB" id="144293at2"/>
<dbReference type="PRINTS" id="PR00038">
    <property type="entry name" value="HTHLUXR"/>
</dbReference>
<keyword evidence="1" id="KW-0547">Nucleotide-binding</keyword>
<dbReference type="PANTHER" id="PTHR16305">
    <property type="entry name" value="TESTICULAR SOLUBLE ADENYLYL CYCLASE"/>
    <property type="match status" value="1"/>
</dbReference>
<feature type="compositionally biased region" description="Basic and acidic residues" evidence="3">
    <location>
        <begin position="497"/>
        <end position="510"/>
    </location>
</feature>
<evidence type="ECO:0000313" key="5">
    <source>
        <dbReference type="EMBL" id="TQL59974.1"/>
    </source>
</evidence>
<dbReference type="Gene3D" id="3.40.50.300">
    <property type="entry name" value="P-loop containing nucleotide triphosphate hydrolases"/>
    <property type="match status" value="1"/>
</dbReference>
<evidence type="ECO:0000256" key="3">
    <source>
        <dbReference type="SAM" id="MobiDB-lite"/>
    </source>
</evidence>
<dbReference type="GO" id="GO:0005524">
    <property type="term" value="F:ATP binding"/>
    <property type="evidence" value="ECO:0007669"/>
    <property type="project" value="UniProtKB-KW"/>
</dbReference>
<dbReference type="Proteomes" id="UP000319514">
    <property type="component" value="Unassembled WGS sequence"/>
</dbReference>
<dbReference type="Pfam" id="PF00196">
    <property type="entry name" value="GerE"/>
    <property type="match status" value="1"/>
</dbReference>
<dbReference type="InterPro" id="IPR041664">
    <property type="entry name" value="AAA_16"/>
</dbReference>
<feature type="region of interest" description="Disordered" evidence="3">
    <location>
        <begin position="488"/>
        <end position="510"/>
    </location>
</feature>
<dbReference type="SMART" id="SM00421">
    <property type="entry name" value="HTH_LUXR"/>
    <property type="match status" value="1"/>
</dbReference>
<sequence>MGTRLETPVVAGRVSELEVLRGCLERARTGGPHAVVVRGEAGVGKTHLVEAACRGSGSGRAILWGRCMRFGEAAVPGAPVLGALEAWLVGAGREEQDRVLAGAEDLAEVLPALGRSSGRLPEGRLLPLLETALSRVWLRAPAVLVVDDVHWADGTSLDLVAHILTGFSRQPLAVLLTCRDEVPDGHRIREWLADVRRLPPVTELRLSRLSEAETGEQLTALLGRDPGEPLVRTVFERSGGNPYVTELLTRGLPAEAQELPPGLPEELREALAATALRLSPGTVELLRIVAVAGRPMGWHQLVSVGSVRGMPEDAVARAVHEALDAGVLRIGVGHGCWFRHPLLAEVLYDGFVPGEAAAWHRAVATVVSEPSDRALHLERAGQPEEAFGASVEAADQANRVHAFAEESANLQRALRLWPEVRIALRRRAGDRRELLVRLSRAAHRAGEMDTAVRTLDQALVMTDREREPLEACRLLQERYYLWVASTAQTSGSGDPDEAVRLSSEHPGSPEHAEALAAKAFQLHWAGDPRALATAERSVAAATRSGSEQALARALLTRSIAGLGRPAALADAREAWQVAVRGDDVVLLEHACLQLSNCMDALGMLREAGWANAEALRLLSERGAGQLGAFLASIGAGQLLTVGEWEPARALLRDALALRGWDPVARWPGSSPRCSRSGKERPGRRVNTCAAPRSSCPSMPPCPACRSHGSRPSCAWQQASRRRRSMSWLPRFPCMPRRTHGQSRSSSSRARSRLRRWPSRLATAGTPRHCGKCVRTFRRSTWPPVGCRHPVPRPRATRCTPPGRRCGWRRLPPVTDRCVRPTCGPMPRTPVRRQTCPGRGPGRAWNRHAAVWPAARPGGRWPSLCARPPCWRHPWGLNRCSERSSSARRWPGCPSLSRPRSTGTGPDGPLGVLTHREREVLAHLAAGRSYAEVARALVISEKTVSVHVSNILRKTTTANRFEAASLARRHGLRPAD</sequence>
<dbReference type="InterPro" id="IPR016032">
    <property type="entry name" value="Sig_transdc_resp-reg_C-effctor"/>
</dbReference>
<dbReference type="Gene3D" id="1.10.10.10">
    <property type="entry name" value="Winged helix-like DNA-binding domain superfamily/Winged helix DNA-binding domain"/>
    <property type="match status" value="1"/>
</dbReference>
<evidence type="ECO:0000256" key="1">
    <source>
        <dbReference type="ARBA" id="ARBA00022741"/>
    </source>
</evidence>
<feature type="domain" description="HTH luxR-type" evidence="4">
    <location>
        <begin position="905"/>
        <end position="970"/>
    </location>
</feature>
<dbReference type="InterPro" id="IPR000792">
    <property type="entry name" value="Tscrpt_reg_LuxR_C"/>
</dbReference>
<dbReference type="InterPro" id="IPR027417">
    <property type="entry name" value="P-loop_NTPase"/>
</dbReference>
<keyword evidence="6" id="KW-1185">Reference proteome</keyword>